<evidence type="ECO:0000256" key="1">
    <source>
        <dbReference type="ARBA" id="ARBA00004123"/>
    </source>
</evidence>
<dbReference type="Pfam" id="PF00514">
    <property type="entry name" value="Arm"/>
    <property type="match status" value="3"/>
</dbReference>
<dbReference type="PANTHER" id="PTHR15651:SF7">
    <property type="entry name" value="ARMADILLO REPEAT-CONTAINING PROTEIN 8"/>
    <property type="match status" value="1"/>
</dbReference>
<evidence type="ECO:0000256" key="3">
    <source>
        <dbReference type="ARBA" id="ARBA00022490"/>
    </source>
</evidence>
<accession>A0A6D2K2U9</accession>
<evidence type="ECO:0000256" key="4">
    <source>
        <dbReference type="ARBA" id="ARBA00022737"/>
    </source>
</evidence>
<organism evidence="7 8">
    <name type="scientific">Microthlaspi erraticum</name>
    <dbReference type="NCBI Taxonomy" id="1685480"/>
    <lineage>
        <taxon>Eukaryota</taxon>
        <taxon>Viridiplantae</taxon>
        <taxon>Streptophyta</taxon>
        <taxon>Embryophyta</taxon>
        <taxon>Tracheophyta</taxon>
        <taxon>Spermatophyta</taxon>
        <taxon>Magnoliopsida</taxon>
        <taxon>eudicotyledons</taxon>
        <taxon>Gunneridae</taxon>
        <taxon>Pentapetalae</taxon>
        <taxon>rosids</taxon>
        <taxon>malvids</taxon>
        <taxon>Brassicales</taxon>
        <taxon>Brassicaceae</taxon>
        <taxon>Coluteocarpeae</taxon>
        <taxon>Microthlaspi</taxon>
    </lineage>
</organism>
<dbReference type="AlphaFoldDB" id="A0A6D2K2U9"/>
<dbReference type="GO" id="GO:0005634">
    <property type="term" value="C:nucleus"/>
    <property type="evidence" value="ECO:0007669"/>
    <property type="project" value="UniProtKB-SubCell"/>
</dbReference>
<dbReference type="GO" id="GO:0005737">
    <property type="term" value="C:cytoplasm"/>
    <property type="evidence" value="ECO:0007669"/>
    <property type="project" value="UniProtKB-SubCell"/>
</dbReference>
<evidence type="ECO:0000313" key="8">
    <source>
        <dbReference type="Proteomes" id="UP000467841"/>
    </source>
</evidence>
<evidence type="ECO:0000256" key="5">
    <source>
        <dbReference type="ARBA" id="ARBA00023242"/>
    </source>
</evidence>
<feature type="region of interest" description="Disordered" evidence="6">
    <location>
        <begin position="1"/>
        <end position="29"/>
    </location>
</feature>
<dbReference type="Gene3D" id="1.25.10.10">
    <property type="entry name" value="Leucine-rich Repeat Variant"/>
    <property type="match status" value="2"/>
</dbReference>
<evidence type="ECO:0000313" key="7">
    <source>
        <dbReference type="EMBL" id="CAA7048484.1"/>
    </source>
</evidence>
<keyword evidence="8" id="KW-1185">Reference proteome</keyword>
<comment type="subcellular location">
    <subcellularLocation>
        <location evidence="2">Cytoplasm</location>
    </subcellularLocation>
    <subcellularLocation>
        <location evidence="1">Nucleus</location>
    </subcellularLocation>
</comment>
<sequence length="689" mass="74943">MPTTTSSSSSSAASSSSGNRQADVFSRLASSDPEVKLKALREVKNQIIGNRTKKLSFLKLGAVPAIASALADADDSDECTNILVQSAAALGSFACGFEAGVQAVLDAGVFPHLLRLLTNPDEKVVDAGARSLRMIFQSNLAPKYDFLREKNMEFLFSLLNSENENVSGLGASIIAHACGTSVEQRLLCDAGVLEKLVILLDGSLSQREACLESIATVLKNNPEAVSHFAGLEAGRYLSSVTELTKDRYPRTRLLSCLCLVVIYNTSPSYFVNMGTKSSLITTLLELLNEPGQSGDDAALGLSCLIADKEDLQKLAYDADAVKNIVDILKTDSELHPKRLQGLFLSLAELCSKLEDCRCSFLSLQVLDLLIAALRHKNADVRTAACICFRNASRSVKNLSAGRFSQENVMLPLVQLLHDPSSSVQVAVLGALSNMVLDFSSAKSPFIEYGGIKQLIELSKSMDANARCSALRALRNLMFLADNKRKELYYSDVKAQGLASLISDPEPPVQEQALALLRNLVDGCIKSIEFVFDEDGLILETVGRQLRKSPQAQMAIQGMYVLSNVASGTELHKEAVMQQLFPQTGSENFMLKFLQSEESQLRSATVWTIINLISPSSPGAPDRHVKLRSAGIIPQLKNMVNDACLDVKIRIRTVLGQSMSFVPDTPMIQQVEAVRNRERVVLLLLVPQLD</sequence>
<dbReference type="GO" id="GO:0034657">
    <property type="term" value="C:GID complex"/>
    <property type="evidence" value="ECO:0007669"/>
    <property type="project" value="TreeGrafter"/>
</dbReference>
<dbReference type="OrthoDB" id="5559898at2759"/>
<keyword evidence="3" id="KW-0963">Cytoplasm</keyword>
<dbReference type="EMBL" id="CACVBM020001385">
    <property type="protein sequence ID" value="CAA7048484.1"/>
    <property type="molecule type" value="Genomic_DNA"/>
</dbReference>
<keyword evidence="4" id="KW-0677">Repeat</keyword>
<dbReference type="PANTHER" id="PTHR15651">
    <property type="entry name" value="ARMADILLO REPEAT-CONTAINING PROTEIN 8"/>
    <property type="match status" value="1"/>
</dbReference>
<dbReference type="InterPro" id="IPR016024">
    <property type="entry name" value="ARM-type_fold"/>
</dbReference>
<feature type="compositionally biased region" description="Low complexity" evidence="6">
    <location>
        <begin position="1"/>
        <end position="17"/>
    </location>
</feature>
<dbReference type="InterPro" id="IPR000225">
    <property type="entry name" value="Armadillo"/>
</dbReference>
<protein>
    <submittedName>
        <fullName evidence="7">Uncharacterized protein</fullName>
    </submittedName>
</protein>
<dbReference type="InterPro" id="IPR011989">
    <property type="entry name" value="ARM-like"/>
</dbReference>
<dbReference type="GO" id="GO:0043161">
    <property type="term" value="P:proteasome-mediated ubiquitin-dependent protein catabolic process"/>
    <property type="evidence" value="ECO:0007669"/>
    <property type="project" value="TreeGrafter"/>
</dbReference>
<comment type="caution">
    <text evidence="7">The sequence shown here is derived from an EMBL/GenBank/DDBJ whole genome shotgun (WGS) entry which is preliminary data.</text>
</comment>
<dbReference type="FunFam" id="1.25.10.10:FF:000416">
    <property type="entry name" value="Armadillo repeat-containing protein 8"/>
    <property type="match status" value="1"/>
</dbReference>
<dbReference type="Proteomes" id="UP000467841">
    <property type="component" value="Unassembled WGS sequence"/>
</dbReference>
<dbReference type="SUPFAM" id="SSF48371">
    <property type="entry name" value="ARM repeat"/>
    <property type="match status" value="1"/>
</dbReference>
<dbReference type="SMART" id="SM00185">
    <property type="entry name" value="ARM"/>
    <property type="match status" value="7"/>
</dbReference>
<keyword evidence="5" id="KW-0539">Nucleus</keyword>
<name>A0A6D2K2U9_9BRAS</name>
<evidence type="ECO:0000256" key="2">
    <source>
        <dbReference type="ARBA" id="ARBA00004496"/>
    </source>
</evidence>
<proteinExistence type="predicted"/>
<evidence type="ECO:0000256" key="6">
    <source>
        <dbReference type="SAM" id="MobiDB-lite"/>
    </source>
</evidence>
<dbReference type="InterPro" id="IPR038739">
    <property type="entry name" value="ARMC8/Vid28"/>
</dbReference>
<reference evidence="7" key="1">
    <citation type="submission" date="2020-01" db="EMBL/GenBank/DDBJ databases">
        <authorList>
            <person name="Mishra B."/>
        </authorList>
    </citation>
    <scope>NUCLEOTIDE SEQUENCE [LARGE SCALE GENOMIC DNA]</scope>
</reference>
<gene>
    <name evidence="7" type="ORF">MERR_LOCUS35719</name>
</gene>
<dbReference type="FunFam" id="1.25.10.10:FF:000440">
    <property type="entry name" value="Armadillo repeat-containing protein 8"/>
    <property type="match status" value="1"/>
</dbReference>